<comment type="subcellular location">
    <subcellularLocation>
        <location evidence="1">Cell membrane</location>
        <topology evidence="1">Multi-pass membrane protein</topology>
    </subcellularLocation>
</comment>
<proteinExistence type="predicted"/>
<organism evidence="11 12">
    <name type="scientific">Ammoniphilus oxalaticus</name>
    <dbReference type="NCBI Taxonomy" id="66863"/>
    <lineage>
        <taxon>Bacteria</taxon>
        <taxon>Bacillati</taxon>
        <taxon>Bacillota</taxon>
        <taxon>Bacilli</taxon>
        <taxon>Bacillales</taxon>
        <taxon>Paenibacillaceae</taxon>
        <taxon>Aneurinibacillus group</taxon>
        <taxon>Ammoniphilus</taxon>
    </lineage>
</organism>
<dbReference type="InterPro" id="IPR004797">
    <property type="entry name" value="Competence_ComEC/Rec2"/>
</dbReference>
<dbReference type="EMBL" id="MCHY01000008">
    <property type="protein sequence ID" value="RKD23976.1"/>
    <property type="molecule type" value="Genomic_DNA"/>
</dbReference>
<feature type="transmembrane region" description="Helical" evidence="9">
    <location>
        <begin position="438"/>
        <end position="459"/>
    </location>
</feature>
<feature type="transmembrane region" description="Helical" evidence="9">
    <location>
        <begin position="54"/>
        <end position="72"/>
    </location>
</feature>
<feature type="transmembrane region" description="Helical" evidence="9">
    <location>
        <begin position="29"/>
        <end position="48"/>
    </location>
</feature>
<dbReference type="GO" id="GO:0005886">
    <property type="term" value="C:plasma membrane"/>
    <property type="evidence" value="ECO:0007669"/>
    <property type="project" value="UniProtKB-SubCell"/>
</dbReference>
<evidence type="ECO:0000256" key="4">
    <source>
        <dbReference type="ARBA" id="ARBA00022989"/>
    </source>
</evidence>
<feature type="transmembrane region" description="Helical" evidence="9">
    <location>
        <begin position="281"/>
        <end position="312"/>
    </location>
</feature>
<dbReference type="Pfam" id="PF03772">
    <property type="entry name" value="Competence"/>
    <property type="match status" value="1"/>
</dbReference>
<dbReference type="InterPro" id="IPR025405">
    <property type="entry name" value="DUF4131"/>
</dbReference>
<feature type="transmembrane region" description="Helical" evidence="9">
    <location>
        <begin position="471"/>
        <end position="489"/>
    </location>
</feature>
<dbReference type="PANTHER" id="PTHR30619">
    <property type="entry name" value="DNA INTERNALIZATION/COMPETENCE PROTEIN COMEC/REC2"/>
    <property type="match status" value="1"/>
</dbReference>
<comment type="caution">
    <text evidence="11">The sequence shown here is derived from an EMBL/GenBank/DDBJ whole genome shotgun (WGS) entry which is preliminary data.</text>
</comment>
<accession>A0A419SJ49</accession>
<dbReference type="NCBIfam" id="TIGR00361">
    <property type="entry name" value="ComEC_Rec2"/>
    <property type="match status" value="1"/>
</dbReference>
<reference evidence="11 12" key="1">
    <citation type="submission" date="2016-08" db="EMBL/GenBank/DDBJ databases">
        <title>Novel Firmicute Genomes.</title>
        <authorList>
            <person name="Poppleton D.I."/>
            <person name="Gribaldo S."/>
        </authorList>
    </citation>
    <scope>NUCLEOTIDE SEQUENCE [LARGE SCALE GENOMIC DNA]</scope>
    <source>
        <strain evidence="11 12">RAOx-1</strain>
    </source>
</reference>
<dbReference type="InterPro" id="IPR001279">
    <property type="entry name" value="Metallo-B-lactamas"/>
</dbReference>
<comment type="function">
    <text evidence="7">Counteracts the endogenous Pycsar antiviral defense system. Phosphodiesterase that enables metal-dependent hydrolysis of host cyclic nucleotide Pycsar defense signals such as cCMP and cUMP.</text>
</comment>
<feature type="transmembrane region" description="Helical" evidence="9">
    <location>
        <begin position="6"/>
        <end position="24"/>
    </location>
</feature>
<feature type="transmembrane region" description="Helical" evidence="9">
    <location>
        <begin position="246"/>
        <end position="269"/>
    </location>
</feature>
<evidence type="ECO:0000256" key="9">
    <source>
        <dbReference type="SAM" id="Phobius"/>
    </source>
</evidence>
<evidence type="ECO:0000256" key="5">
    <source>
        <dbReference type="ARBA" id="ARBA00023136"/>
    </source>
</evidence>
<dbReference type="SMART" id="SM00849">
    <property type="entry name" value="Lactamase_B"/>
    <property type="match status" value="1"/>
</dbReference>
<evidence type="ECO:0000256" key="7">
    <source>
        <dbReference type="ARBA" id="ARBA00034301"/>
    </source>
</evidence>
<evidence type="ECO:0000259" key="10">
    <source>
        <dbReference type="SMART" id="SM00849"/>
    </source>
</evidence>
<dbReference type="InterPro" id="IPR035681">
    <property type="entry name" value="ComA-like_MBL"/>
</dbReference>
<dbReference type="Gene3D" id="3.60.15.10">
    <property type="entry name" value="Ribonuclease Z/Hydroxyacylglutathione hydrolase-like"/>
    <property type="match status" value="1"/>
</dbReference>
<feature type="transmembrane region" description="Helical" evidence="9">
    <location>
        <begin position="408"/>
        <end position="431"/>
    </location>
</feature>
<dbReference type="Pfam" id="PF13567">
    <property type="entry name" value="DUF4131"/>
    <property type="match status" value="1"/>
</dbReference>
<comment type="catalytic activity">
    <reaction evidence="6">
        <text>3',5'-cyclic CMP + H2O = CMP + H(+)</text>
        <dbReference type="Rhea" id="RHEA:72675"/>
        <dbReference type="ChEBI" id="CHEBI:15377"/>
        <dbReference type="ChEBI" id="CHEBI:15378"/>
        <dbReference type="ChEBI" id="CHEBI:58003"/>
        <dbReference type="ChEBI" id="CHEBI:60377"/>
    </reaction>
    <physiologicalReaction direction="left-to-right" evidence="6">
        <dbReference type="Rhea" id="RHEA:72676"/>
    </physiologicalReaction>
</comment>
<evidence type="ECO:0000256" key="6">
    <source>
        <dbReference type="ARBA" id="ARBA00034221"/>
    </source>
</evidence>
<evidence type="ECO:0000313" key="11">
    <source>
        <dbReference type="EMBL" id="RKD23976.1"/>
    </source>
</evidence>
<dbReference type="AlphaFoldDB" id="A0A419SJ49"/>
<evidence type="ECO:0000256" key="2">
    <source>
        <dbReference type="ARBA" id="ARBA00022475"/>
    </source>
</evidence>
<evidence type="ECO:0000256" key="1">
    <source>
        <dbReference type="ARBA" id="ARBA00004651"/>
    </source>
</evidence>
<dbReference type="InterPro" id="IPR052159">
    <property type="entry name" value="Competence_DNA_uptake"/>
</dbReference>
<evidence type="ECO:0000256" key="8">
    <source>
        <dbReference type="ARBA" id="ARBA00048505"/>
    </source>
</evidence>
<dbReference type="InterPro" id="IPR036866">
    <property type="entry name" value="RibonucZ/Hydroxyglut_hydro"/>
</dbReference>
<dbReference type="OrthoDB" id="9761531at2"/>
<feature type="transmembrane region" description="Helical" evidence="9">
    <location>
        <begin position="377"/>
        <end position="396"/>
    </location>
</feature>
<dbReference type="Pfam" id="PF00753">
    <property type="entry name" value="Lactamase_B"/>
    <property type="match status" value="1"/>
</dbReference>
<keyword evidence="5 9" id="KW-0472">Membrane</keyword>
<keyword evidence="3 9" id="KW-0812">Transmembrane</keyword>
<dbReference type="NCBIfam" id="TIGR00360">
    <property type="entry name" value="ComEC_N-term"/>
    <property type="match status" value="1"/>
</dbReference>
<dbReference type="InterPro" id="IPR004477">
    <property type="entry name" value="ComEC_N"/>
</dbReference>
<name>A0A419SJ49_9BACL</name>
<keyword evidence="4 9" id="KW-1133">Transmembrane helix</keyword>
<dbReference type="RefSeq" id="WP_120189211.1">
    <property type="nucleotide sequence ID" value="NZ_MCHY01000008.1"/>
</dbReference>
<keyword evidence="12" id="KW-1185">Reference proteome</keyword>
<dbReference type="Proteomes" id="UP000284219">
    <property type="component" value="Unassembled WGS sequence"/>
</dbReference>
<dbReference type="PANTHER" id="PTHR30619:SF1">
    <property type="entry name" value="RECOMBINATION PROTEIN 2"/>
    <property type="match status" value="1"/>
</dbReference>
<dbReference type="GO" id="GO:0030420">
    <property type="term" value="P:establishment of competence for transformation"/>
    <property type="evidence" value="ECO:0007669"/>
    <property type="project" value="InterPro"/>
</dbReference>
<feature type="transmembrane region" description="Helical" evidence="9">
    <location>
        <begin position="347"/>
        <end position="365"/>
    </location>
</feature>
<feature type="domain" description="Metallo-beta-lactamase" evidence="10">
    <location>
        <begin position="527"/>
        <end position="742"/>
    </location>
</feature>
<keyword evidence="2" id="KW-1003">Cell membrane</keyword>
<evidence type="ECO:0000313" key="12">
    <source>
        <dbReference type="Proteomes" id="UP000284219"/>
    </source>
</evidence>
<dbReference type="CDD" id="cd07731">
    <property type="entry name" value="ComA-like_MBL-fold"/>
    <property type="match status" value="1"/>
</dbReference>
<protein>
    <submittedName>
        <fullName evidence="11">DNA internalization-related competence protein ComEC/Rec2</fullName>
    </submittedName>
</protein>
<comment type="catalytic activity">
    <reaction evidence="8">
        <text>3',5'-cyclic UMP + H2O = UMP + H(+)</text>
        <dbReference type="Rhea" id="RHEA:70575"/>
        <dbReference type="ChEBI" id="CHEBI:15377"/>
        <dbReference type="ChEBI" id="CHEBI:15378"/>
        <dbReference type="ChEBI" id="CHEBI:57865"/>
        <dbReference type="ChEBI" id="CHEBI:184387"/>
    </reaction>
    <physiologicalReaction direction="left-to-right" evidence="8">
        <dbReference type="Rhea" id="RHEA:70576"/>
    </physiologicalReaction>
</comment>
<gene>
    <name evidence="11" type="ORF">BEP19_06035</name>
</gene>
<dbReference type="SUPFAM" id="SSF56281">
    <property type="entry name" value="Metallo-hydrolase/oxidoreductase"/>
    <property type="match status" value="1"/>
</dbReference>
<sequence length="796" mass="89567">MKKRPLYWVSLLYVFSLLCAHFFLNTHKWAAALALLIVSVVALTTMAFTKQWKLLLICLLLWSFGVGYYTFYDRIHQTQLSASTELQHIEGDILSPVKVDGDSMRFTLRIRNIAGASVNEKTECYIPLKNKQEREQAEQLRSGASLTFLSPILAVNPPRNPNAFDYKRYLYYQGIHWTLKPASYSDLKIVPPSPFNPRYRVDQLQQRIAQVVEDVFPSSTSGLIKGLTLGMRHDLSAEITDTYAKLGLAHVLAISGLHMSVLVGGLFKLSGLAGLTRETKLILTILFVPLYALVVGAAPSVTRAAVMAIAVLIARYFHRSSDGLNFWGVACLLILLMDPYQLWHVGFQLSFVVTWGLLILTGPLMERLPGGQFIRSLLAVTISAQLASTPLLLYYFHQFHFLSPLINFVFVPLFSYIIIPFGFISALLGLIHPSLPFLLANLISKMLEWVYAVLEWAAGINHMQTYVSSPSLWWCIVYYITLMLLPHILRGRRWLHPHLGRLLIILCLPLLSFQDEKVVITFLDVGQGDAIVVETPQRRVYLTDSGGAAPYYHDEQDSWRKRKEPYDPGKKVVVPFLKAKGINRIDTVIMTHGHSDHIGGLAAVFREMKVEQVIGNGQAPDTVLEKELFTTLKQKAIPLYWGKRGDQWRDSESVAWTILHPTENPMSNANNESITLLLEAYGKRILFTGDLEEEGERQLLEANIVGPVDVLKVGHHGSKTSTGKEWVAALKPSIAVITVGNKNRFGHPHPNTLATLEEYHAKILRTDQSGSITLEIGKVDWNVMTSLQHNKGRMRQ</sequence>
<evidence type="ECO:0000256" key="3">
    <source>
        <dbReference type="ARBA" id="ARBA00022692"/>
    </source>
</evidence>